<evidence type="ECO:0008006" key="4">
    <source>
        <dbReference type="Google" id="ProtNLM"/>
    </source>
</evidence>
<feature type="transmembrane region" description="Helical" evidence="1">
    <location>
        <begin position="20"/>
        <end position="42"/>
    </location>
</feature>
<reference evidence="3" key="1">
    <citation type="journal article" date="2019" name="Int. J. Syst. Evol. Microbiol.">
        <title>The Global Catalogue of Microorganisms (GCM) 10K type strain sequencing project: providing services to taxonomists for standard genome sequencing and annotation.</title>
        <authorList>
            <consortium name="The Broad Institute Genomics Platform"/>
            <consortium name="The Broad Institute Genome Sequencing Center for Infectious Disease"/>
            <person name="Wu L."/>
            <person name="Ma J."/>
        </authorList>
    </citation>
    <scope>NUCLEOTIDE SEQUENCE [LARGE SCALE GENOMIC DNA]</scope>
    <source>
        <strain evidence="3">CGMCC 1.15905</strain>
    </source>
</reference>
<protein>
    <recommendedName>
        <fullName evidence="4">Pilus assembly protein PilW</fullName>
    </recommendedName>
</protein>
<accession>A0ABQ1HC07</accession>
<dbReference type="Pfam" id="PF16074">
    <property type="entry name" value="PilW"/>
    <property type="match status" value="1"/>
</dbReference>
<dbReference type="Proteomes" id="UP000623419">
    <property type="component" value="Unassembled WGS sequence"/>
</dbReference>
<evidence type="ECO:0000256" key="1">
    <source>
        <dbReference type="SAM" id="Phobius"/>
    </source>
</evidence>
<dbReference type="InterPro" id="IPR032092">
    <property type="entry name" value="PilW"/>
</dbReference>
<organism evidence="2 3">
    <name type="scientific">Arenimonas soli</name>
    <dbReference type="NCBI Taxonomy" id="2269504"/>
    <lineage>
        <taxon>Bacteria</taxon>
        <taxon>Pseudomonadati</taxon>
        <taxon>Pseudomonadota</taxon>
        <taxon>Gammaproteobacteria</taxon>
        <taxon>Lysobacterales</taxon>
        <taxon>Lysobacteraceae</taxon>
        <taxon>Arenimonas</taxon>
    </lineage>
</organism>
<comment type="caution">
    <text evidence="2">The sequence shown here is derived from an EMBL/GenBank/DDBJ whole genome shotgun (WGS) entry which is preliminary data.</text>
</comment>
<dbReference type="Pfam" id="PF07963">
    <property type="entry name" value="N_methyl"/>
    <property type="match status" value="1"/>
</dbReference>
<gene>
    <name evidence="2" type="ORF">GCM10011521_03780</name>
</gene>
<keyword evidence="1" id="KW-0812">Transmembrane</keyword>
<evidence type="ECO:0000313" key="3">
    <source>
        <dbReference type="Proteomes" id="UP000623419"/>
    </source>
</evidence>
<name>A0ABQ1HC07_9GAMM</name>
<dbReference type="RefSeq" id="WP_188660600.1">
    <property type="nucleotide sequence ID" value="NZ_BMKC01000001.1"/>
</dbReference>
<sequence length="343" mass="36329">MNANLRNTRRTPVRPRGFSLIELMVALLVGLIVVAAAGGIFISNKRTYNATETLGRIQENGRVAFELMAREIREAGGTVCGKNIPVANVLKDTAAFDYSWGDGIRGHDGNQAIAVAPFGTAAGQRVAGTDAFEYRGMADAGVTVSKHVPASATIFTNTTDHGFEVGDILLICDYSQATIFQMSGPNAGGTLQVVHNTGNSQTPGNSCKALSFPVDPDCASKPKDGKQYADNAVVAKFASGVWYIGNNGRGGRSLYRRNLLNPPEEVTEGVQDMQLTYLVPGTSSYVPAASVASTAWREVNAVQIELDLVGVAGVQSANEIRGTDGAALSRQLSHVVTLRNRTP</sequence>
<keyword evidence="3" id="KW-1185">Reference proteome</keyword>
<dbReference type="InterPro" id="IPR012902">
    <property type="entry name" value="N_methyl_site"/>
</dbReference>
<dbReference type="InterPro" id="IPR045584">
    <property type="entry name" value="Pilin-like"/>
</dbReference>
<dbReference type="EMBL" id="BMKC01000001">
    <property type="protein sequence ID" value="GGA68819.1"/>
    <property type="molecule type" value="Genomic_DNA"/>
</dbReference>
<keyword evidence="1" id="KW-1133">Transmembrane helix</keyword>
<dbReference type="PROSITE" id="PS00409">
    <property type="entry name" value="PROKAR_NTER_METHYL"/>
    <property type="match status" value="1"/>
</dbReference>
<evidence type="ECO:0000313" key="2">
    <source>
        <dbReference type="EMBL" id="GGA68819.1"/>
    </source>
</evidence>
<dbReference type="NCBIfam" id="TIGR02532">
    <property type="entry name" value="IV_pilin_GFxxxE"/>
    <property type="match status" value="1"/>
</dbReference>
<proteinExistence type="predicted"/>
<keyword evidence="1" id="KW-0472">Membrane</keyword>
<dbReference type="SUPFAM" id="SSF54523">
    <property type="entry name" value="Pili subunits"/>
    <property type="match status" value="1"/>
</dbReference>